<dbReference type="InterPro" id="IPR001387">
    <property type="entry name" value="Cro/C1-type_HTH"/>
</dbReference>
<organism evidence="2 3">
    <name type="scientific">Corynebacterium lowii</name>
    <dbReference type="NCBI Taxonomy" id="1544413"/>
    <lineage>
        <taxon>Bacteria</taxon>
        <taxon>Bacillati</taxon>
        <taxon>Actinomycetota</taxon>
        <taxon>Actinomycetes</taxon>
        <taxon>Mycobacteriales</taxon>
        <taxon>Corynebacteriaceae</taxon>
        <taxon>Corynebacterium</taxon>
    </lineage>
</organism>
<keyword evidence="3" id="KW-1185">Reference proteome</keyword>
<dbReference type="Proteomes" id="UP000050488">
    <property type="component" value="Unassembled WGS sequence"/>
</dbReference>
<dbReference type="Gene3D" id="1.10.260.40">
    <property type="entry name" value="lambda repressor-like DNA-binding domains"/>
    <property type="match status" value="1"/>
</dbReference>
<dbReference type="Pfam" id="PF13560">
    <property type="entry name" value="HTH_31"/>
    <property type="match status" value="1"/>
</dbReference>
<proteinExistence type="predicted"/>
<dbReference type="PANTHER" id="PTHR35010">
    <property type="entry name" value="BLL4672 PROTEIN-RELATED"/>
    <property type="match status" value="1"/>
</dbReference>
<gene>
    <name evidence="2" type="ORF">Clow_01558</name>
</gene>
<comment type="caution">
    <text evidence="2">The sequence shown here is derived from an EMBL/GenBank/DDBJ whole genome shotgun (WGS) entry which is preliminary data.</text>
</comment>
<dbReference type="STRING" id="1544413.Clow_01558"/>
<dbReference type="PATRIC" id="fig|1544413.3.peg.1560"/>
<sequence length="276" mass="31728">MLTSVNNETNAHNFLISRRSRITPSDVGLPTYGERRRVPGLRREEVAMLAGISADYYGRLERGELRGVSNSVLESLTQALQLNEDEKSHLYNLARSANQEPVKARQKNKNFGHILGQMTGVAAIILDPLLNIKQTNPLGHELYKPVFKNQEWENNFARFLFQDSESRILFPQWDEVANDTVSLIRSASGENPHSDQLRKLLEHLTQEHEFNERWQTHNVYYHKSGTKMFHHPDTGNFILNFETATLLSDPHSTLILYSSQQEHQKESALNILQKKL</sequence>
<dbReference type="AlphaFoldDB" id="A0A0Q0Z9B2"/>
<dbReference type="PROSITE" id="PS50943">
    <property type="entry name" value="HTH_CROC1"/>
    <property type="match status" value="1"/>
</dbReference>
<evidence type="ECO:0000259" key="1">
    <source>
        <dbReference type="PROSITE" id="PS50943"/>
    </source>
</evidence>
<dbReference type="Pfam" id="PF17765">
    <property type="entry name" value="MLTR_LBD"/>
    <property type="match status" value="1"/>
</dbReference>
<dbReference type="EMBL" id="LKEV01000004">
    <property type="protein sequence ID" value="KQB86204.1"/>
    <property type="molecule type" value="Genomic_DNA"/>
</dbReference>
<dbReference type="OrthoDB" id="3608749at2"/>
<protein>
    <recommendedName>
        <fullName evidence="1">HTH cro/C1-type domain-containing protein</fullName>
    </recommendedName>
</protein>
<dbReference type="GO" id="GO:0003677">
    <property type="term" value="F:DNA binding"/>
    <property type="evidence" value="ECO:0007669"/>
    <property type="project" value="InterPro"/>
</dbReference>
<dbReference type="PANTHER" id="PTHR35010:SF2">
    <property type="entry name" value="BLL4672 PROTEIN"/>
    <property type="match status" value="1"/>
</dbReference>
<accession>A0A0Q0Z9B2</accession>
<dbReference type="CDD" id="cd00093">
    <property type="entry name" value="HTH_XRE"/>
    <property type="match status" value="1"/>
</dbReference>
<dbReference type="InterPro" id="IPR010982">
    <property type="entry name" value="Lambda_DNA-bd_dom_sf"/>
</dbReference>
<evidence type="ECO:0000313" key="2">
    <source>
        <dbReference type="EMBL" id="KQB86204.1"/>
    </source>
</evidence>
<dbReference type="SUPFAM" id="SSF47413">
    <property type="entry name" value="lambda repressor-like DNA-binding domains"/>
    <property type="match status" value="1"/>
</dbReference>
<dbReference type="Gene3D" id="3.30.450.180">
    <property type="match status" value="1"/>
</dbReference>
<name>A0A0Q0Z9B2_9CORY</name>
<reference evidence="2 3" key="1">
    <citation type="submission" date="2015-10" db="EMBL/GenBank/DDBJ databases">
        <title>Corynebacteirum lowii and Corynebacterium oculi species nova, derived from human clinical disease and and emended description of Corynebacterium mastiditis.</title>
        <authorList>
            <person name="Bernard K."/>
            <person name="Pacheco A.L."/>
            <person name="Mcdougall C."/>
            <person name="Burtx T."/>
            <person name="Weibe D."/>
            <person name="Tyler S."/>
            <person name="Olson A.B."/>
            <person name="Cnockaert M."/>
            <person name="Eguchi H."/>
            <person name="Kuwahara T."/>
            <person name="Nakayama-Imaohji H."/>
            <person name="Boudewijins M."/>
            <person name="Van Hoecke F."/>
            <person name="Bernier A.-M."/>
            <person name="Vandamme P."/>
        </authorList>
    </citation>
    <scope>NUCLEOTIDE SEQUENCE [LARGE SCALE GENOMIC DNA]</scope>
    <source>
        <strain evidence="2 3">NML 130206</strain>
    </source>
</reference>
<dbReference type="InterPro" id="IPR041413">
    <property type="entry name" value="MLTR_LBD"/>
</dbReference>
<feature type="domain" description="HTH cro/C1-type" evidence="1">
    <location>
        <begin position="40"/>
        <end position="87"/>
    </location>
</feature>
<dbReference type="SMART" id="SM00530">
    <property type="entry name" value="HTH_XRE"/>
    <property type="match status" value="1"/>
</dbReference>
<evidence type="ECO:0000313" key="3">
    <source>
        <dbReference type="Proteomes" id="UP000050488"/>
    </source>
</evidence>